<accession>A0A3E5B8K4</accession>
<evidence type="ECO:0000313" key="2">
    <source>
        <dbReference type="Proteomes" id="UP000260983"/>
    </source>
</evidence>
<gene>
    <name evidence="1" type="ORF">DXB65_15465</name>
</gene>
<name>A0A3E5B8K4_9BACE</name>
<proteinExistence type="predicted"/>
<reference evidence="1 2" key="1">
    <citation type="submission" date="2018-08" db="EMBL/GenBank/DDBJ databases">
        <title>A genome reference for cultivated species of the human gut microbiota.</title>
        <authorList>
            <person name="Zou Y."/>
            <person name="Xue W."/>
            <person name="Luo G."/>
        </authorList>
    </citation>
    <scope>NUCLEOTIDE SEQUENCE [LARGE SCALE GENOMIC DNA]</scope>
    <source>
        <strain evidence="1 2">OM05-15BH</strain>
    </source>
</reference>
<sequence>MEFTKGTIKTGQSVVGGFRMDYSVTYDGEDKVSKIDAQVKRLPGEKVVEIYSGYATFNAVTSRYQFQLTSSVTSDERKALFNDFENTIAELIK</sequence>
<organism evidence="1 2">
    <name type="scientific">Bacteroides oleiciplenus</name>
    <dbReference type="NCBI Taxonomy" id="626931"/>
    <lineage>
        <taxon>Bacteria</taxon>
        <taxon>Pseudomonadati</taxon>
        <taxon>Bacteroidota</taxon>
        <taxon>Bacteroidia</taxon>
        <taxon>Bacteroidales</taxon>
        <taxon>Bacteroidaceae</taxon>
        <taxon>Bacteroides</taxon>
    </lineage>
</organism>
<dbReference type="EMBL" id="QSUL01000010">
    <property type="protein sequence ID" value="RGN33874.1"/>
    <property type="molecule type" value="Genomic_DNA"/>
</dbReference>
<comment type="caution">
    <text evidence="1">The sequence shown here is derived from an EMBL/GenBank/DDBJ whole genome shotgun (WGS) entry which is preliminary data.</text>
</comment>
<evidence type="ECO:0000313" key="1">
    <source>
        <dbReference type="EMBL" id="RGN33874.1"/>
    </source>
</evidence>
<dbReference type="RefSeq" id="WP_117724778.1">
    <property type="nucleotide sequence ID" value="NZ_QSUL01000010.1"/>
</dbReference>
<protein>
    <submittedName>
        <fullName evidence="1">Uncharacterized protein</fullName>
    </submittedName>
</protein>
<dbReference type="Proteomes" id="UP000260983">
    <property type="component" value="Unassembled WGS sequence"/>
</dbReference>
<dbReference type="AlphaFoldDB" id="A0A3E5B8K4"/>